<name>A0A1Y1HW70_KLENI</name>
<reference evidence="3 4" key="1">
    <citation type="journal article" date="2014" name="Nat. Commun.">
        <title>Klebsormidium flaccidum genome reveals primary factors for plant terrestrial adaptation.</title>
        <authorList>
            <person name="Hori K."/>
            <person name="Maruyama F."/>
            <person name="Fujisawa T."/>
            <person name="Togashi T."/>
            <person name="Yamamoto N."/>
            <person name="Seo M."/>
            <person name="Sato S."/>
            <person name="Yamada T."/>
            <person name="Mori H."/>
            <person name="Tajima N."/>
            <person name="Moriyama T."/>
            <person name="Ikeuchi M."/>
            <person name="Watanabe M."/>
            <person name="Wada H."/>
            <person name="Kobayashi K."/>
            <person name="Saito M."/>
            <person name="Masuda T."/>
            <person name="Sasaki-Sekimoto Y."/>
            <person name="Mashiguchi K."/>
            <person name="Awai K."/>
            <person name="Shimojima M."/>
            <person name="Masuda S."/>
            <person name="Iwai M."/>
            <person name="Nobusawa T."/>
            <person name="Narise T."/>
            <person name="Kondo S."/>
            <person name="Saito H."/>
            <person name="Sato R."/>
            <person name="Murakawa M."/>
            <person name="Ihara Y."/>
            <person name="Oshima-Yamada Y."/>
            <person name="Ohtaka K."/>
            <person name="Satoh M."/>
            <person name="Sonobe K."/>
            <person name="Ishii M."/>
            <person name="Ohtani R."/>
            <person name="Kanamori-Sato M."/>
            <person name="Honoki R."/>
            <person name="Miyazaki D."/>
            <person name="Mochizuki H."/>
            <person name="Umetsu J."/>
            <person name="Higashi K."/>
            <person name="Shibata D."/>
            <person name="Kamiya Y."/>
            <person name="Sato N."/>
            <person name="Nakamura Y."/>
            <person name="Tabata S."/>
            <person name="Ida S."/>
            <person name="Kurokawa K."/>
            <person name="Ohta H."/>
        </authorList>
    </citation>
    <scope>NUCLEOTIDE SEQUENCE [LARGE SCALE GENOMIC DNA]</scope>
    <source>
        <strain evidence="3 4">NIES-2285</strain>
    </source>
</reference>
<keyword evidence="4" id="KW-1185">Reference proteome</keyword>
<dbReference type="InterPro" id="IPR000286">
    <property type="entry name" value="HDACs"/>
</dbReference>
<dbReference type="STRING" id="105231.A0A1Y1HW70"/>
<evidence type="ECO:0000256" key="1">
    <source>
        <dbReference type="ARBA" id="ARBA00022801"/>
    </source>
</evidence>
<evidence type="ECO:0000259" key="2">
    <source>
        <dbReference type="Pfam" id="PF00850"/>
    </source>
</evidence>
<protein>
    <submittedName>
        <fullName evidence="3">Histone deacetylase</fullName>
    </submittedName>
</protein>
<accession>A0A1Y1HW70</accession>
<dbReference type="Proteomes" id="UP000054558">
    <property type="component" value="Unassembled WGS sequence"/>
</dbReference>
<gene>
    <name evidence="3" type="ORF">KFL_001270170</name>
</gene>
<dbReference type="Pfam" id="PF00850">
    <property type="entry name" value="Hist_deacetyl"/>
    <property type="match status" value="1"/>
</dbReference>
<feature type="domain" description="Histone deacetylase" evidence="2">
    <location>
        <begin position="78"/>
        <end position="346"/>
    </location>
</feature>
<dbReference type="Gene3D" id="3.40.800.20">
    <property type="entry name" value="Histone deacetylase domain"/>
    <property type="match status" value="1"/>
</dbReference>
<dbReference type="CDD" id="cd09993">
    <property type="entry name" value="HDAC_classIV"/>
    <property type="match status" value="1"/>
</dbReference>
<dbReference type="PRINTS" id="PR01270">
    <property type="entry name" value="HDASUPER"/>
</dbReference>
<dbReference type="AlphaFoldDB" id="A0A1Y1HW70"/>
<dbReference type="GO" id="GO:0004407">
    <property type="term" value="F:histone deacetylase activity"/>
    <property type="evidence" value="ECO:0000318"/>
    <property type="project" value="GO_Central"/>
</dbReference>
<dbReference type="OrthoDB" id="437693at2759"/>
<dbReference type="PANTHER" id="PTHR10625">
    <property type="entry name" value="HISTONE DEACETYLASE HDAC1-RELATED"/>
    <property type="match status" value="1"/>
</dbReference>
<dbReference type="InterPro" id="IPR037138">
    <property type="entry name" value="His_deacetylse_dom_sf"/>
</dbReference>
<dbReference type="EMBL" id="DF237076">
    <property type="protein sequence ID" value="GAQ82875.1"/>
    <property type="molecule type" value="Genomic_DNA"/>
</dbReference>
<proteinExistence type="predicted"/>
<keyword evidence="1" id="KW-0378">Hydrolase</keyword>
<dbReference type="GO" id="GO:0016787">
    <property type="term" value="F:hydrolase activity"/>
    <property type="evidence" value="ECO:0007669"/>
    <property type="project" value="UniProtKB-KW"/>
</dbReference>
<evidence type="ECO:0000313" key="3">
    <source>
        <dbReference type="EMBL" id="GAQ82875.1"/>
    </source>
</evidence>
<dbReference type="InterPro" id="IPR023696">
    <property type="entry name" value="Ureohydrolase_dom_sf"/>
</dbReference>
<dbReference type="SUPFAM" id="SSF52768">
    <property type="entry name" value="Arginase/deacetylase"/>
    <property type="match status" value="1"/>
</dbReference>
<dbReference type="PANTHER" id="PTHR10625:SF19">
    <property type="entry name" value="HISTONE DEACETYLASE 12"/>
    <property type="match status" value="1"/>
</dbReference>
<organism evidence="3 4">
    <name type="scientific">Klebsormidium nitens</name>
    <name type="common">Green alga</name>
    <name type="synonym">Ulothrix nitens</name>
    <dbReference type="NCBI Taxonomy" id="105231"/>
    <lineage>
        <taxon>Eukaryota</taxon>
        <taxon>Viridiplantae</taxon>
        <taxon>Streptophyta</taxon>
        <taxon>Klebsormidiophyceae</taxon>
        <taxon>Klebsormidiales</taxon>
        <taxon>Klebsormidiaceae</taxon>
        <taxon>Klebsormidium</taxon>
    </lineage>
</organism>
<dbReference type="GO" id="GO:0040029">
    <property type="term" value="P:epigenetic regulation of gene expression"/>
    <property type="evidence" value="ECO:0000318"/>
    <property type="project" value="GO_Central"/>
</dbReference>
<evidence type="ECO:0000313" key="4">
    <source>
        <dbReference type="Proteomes" id="UP000054558"/>
    </source>
</evidence>
<dbReference type="InterPro" id="IPR023801">
    <property type="entry name" value="His_deacetylse_dom"/>
</dbReference>
<sequence>MGQQQLGGRRTFVRPGRVSLQEAVTPEAQGITDEVFANTMTTKQAAMQALDMEEPFLAFYCDTYVVPLPPKHRFPMLKYAATRANLEQDSSLKGAIGFKCSPVCSTEELFRVHDKGYVERVVSGDVTPNEERALGFPWSIALIRRSLASTGGTVAAMHAVMADHPRRRRAASHIAGGTHHAFSGHGEGFCVFNDIAVAAAAALVDYPEQLDSKTPIIVVDLDVHQGNGTAKMFEAEPRVVTFSMHGEKNYPWRSKMTSDHDVEMPDDADDELYLRTLGQWLPYLLDTYAPRLVFFQAGVDALKEDSFGRLAMTREGLLKRNNMVYTECIRRGLPLVICMGGGYSRPYDASVLAHSDVYRSAAFRYRVVPYGR</sequence>
<dbReference type="OMA" id="HHAFAGH"/>
<dbReference type="InterPro" id="IPR044150">
    <property type="entry name" value="HDAC_classIV"/>
</dbReference>